<accession>A0A511FI19</accession>
<dbReference type="Proteomes" id="UP000321723">
    <property type="component" value="Unassembled WGS sequence"/>
</dbReference>
<gene>
    <name evidence="1" type="ORF">CHO01_40120</name>
    <name evidence="2" type="ORF">HNR08_003369</name>
</gene>
<reference evidence="2 4" key="2">
    <citation type="submission" date="2020-08" db="EMBL/GenBank/DDBJ databases">
        <title>Sequencing the genomes of 1000 actinobacteria strains.</title>
        <authorList>
            <person name="Klenk H.-P."/>
        </authorList>
    </citation>
    <scope>NUCLEOTIDE SEQUENCE [LARGE SCALE GENOMIC DNA]</scope>
    <source>
        <strain evidence="2 4">DSM 9581</strain>
    </source>
</reference>
<dbReference type="AlphaFoldDB" id="A0A511FI19"/>
<evidence type="ECO:0000313" key="3">
    <source>
        <dbReference type="Proteomes" id="UP000321723"/>
    </source>
</evidence>
<dbReference type="Proteomes" id="UP000564629">
    <property type="component" value="Unassembled WGS sequence"/>
</dbReference>
<evidence type="ECO:0000313" key="1">
    <source>
        <dbReference type="EMBL" id="GEL48896.1"/>
    </source>
</evidence>
<dbReference type="RefSeq" id="WP_146840889.1">
    <property type="nucleotide sequence ID" value="NZ_BJVQ01000132.1"/>
</dbReference>
<dbReference type="EMBL" id="JACHDN010000001">
    <property type="protein sequence ID" value="MBB5474633.1"/>
    <property type="molecule type" value="Genomic_DNA"/>
</dbReference>
<keyword evidence="3" id="KW-1185">Reference proteome</keyword>
<organism evidence="1 3">
    <name type="scientific">Cellulomonas hominis</name>
    <dbReference type="NCBI Taxonomy" id="156981"/>
    <lineage>
        <taxon>Bacteria</taxon>
        <taxon>Bacillati</taxon>
        <taxon>Actinomycetota</taxon>
        <taxon>Actinomycetes</taxon>
        <taxon>Micrococcales</taxon>
        <taxon>Cellulomonadaceae</taxon>
        <taxon>Cellulomonas</taxon>
    </lineage>
</organism>
<name>A0A511FI19_9CELL</name>
<protein>
    <submittedName>
        <fullName evidence="1">Uncharacterized protein</fullName>
    </submittedName>
</protein>
<dbReference type="OrthoDB" id="9880702at2"/>
<reference evidence="1 3" key="1">
    <citation type="submission" date="2019-07" db="EMBL/GenBank/DDBJ databases">
        <title>Whole genome shotgun sequence of Cellulomonas hominis NBRC 16055.</title>
        <authorList>
            <person name="Hosoyama A."/>
            <person name="Uohara A."/>
            <person name="Ohji S."/>
            <person name="Ichikawa N."/>
        </authorList>
    </citation>
    <scope>NUCLEOTIDE SEQUENCE [LARGE SCALE GENOMIC DNA]</scope>
    <source>
        <strain evidence="1 3">NBRC 16055</strain>
    </source>
</reference>
<comment type="caution">
    <text evidence="1">The sequence shown here is derived from an EMBL/GenBank/DDBJ whole genome shotgun (WGS) entry which is preliminary data.</text>
</comment>
<proteinExistence type="predicted"/>
<dbReference type="EMBL" id="BJVQ01000132">
    <property type="protein sequence ID" value="GEL48896.1"/>
    <property type="molecule type" value="Genomic_DNA"/>
</dbReference>
<sequence length="333" mass="35694">MSTQPSRVPAGVSTGGQFVTQAHGEAPIDLGSLNGHPFVGVDARGVRLLRDDWVTPVESCDQWLVEDADGDLVRLQSIDDPAVRKSVDPSRFEVVRLDPTEVAKRGDRALLEQLAEEWSERDPAYGARVRQALDQLSPARDGIFTEPAHLLQAAENPTDEIGARRRRAAELATTRFLGPRRPTEEVCPATLTEARAALRARRAPGRVVELRRLDTIGKAPLEVHGHDGAPLVIINSSGFHHLHITSGTVIVYASSASGNPVTVADGATAVILAGAGRKVSVTVKDSGVAVLDCAERVHGFQHRCEGSGSLDVIHCGTDRITVRTPSSPVARRV</sequence>
<evidence type="ECO:0000313" key="4">
    <source>
        <dbReference type="Proteomes" id="UP000564629"/>
    </source>
</evidence>
<evidence type="ECO:0000313" key="2">
    <source>
        <dbReference type="EMBL" id="MBB5474633.1"/>
    </source>
</evidence>